<feature type="region of interest" description="Disordered" evidence="1">
    <location>
        <begin position="65"/>
        <end position="86"/>
    </location>
</feature>
<dbReference type="OrthoDB" id="7771656at2759"/>
<dbReference type="InterPro" id="IPR012341">
    <property type="entry name" value="6hp_glycosidase-like_sf"/>
</dbReference>
<dbReference type="PANTHER" id="PTHR31047:SF0">
    <property type="entry name" value="MEIOTICALLY UP-REGULATED GENE 157 PROTEIN"/>
    <property type="match status" value="1"/>
</dbReference>
<evidence type="ECO:0008006" key="5">
    <source>
        <dbReference type="Google" id="ProtNLM"/>
    </source>
</evidence>
<name>A0A1Z5KHX8_FISSO</name>
<accession>A0A1Z5KHX8</accession>
<dbReference type="Proteomes" id="UP000198406">
    <property type="component" value="Unassembled WGS sequence"/>
</dbReference>
<dbReference type="InterPro" id="IPR008313">
    <property type="entry name" value="GH125"/>
</dbReference>
<keyword evidence="4" id="KW-1185">Reference proteome</keyword>
<dbReference type="Gene3D" id="1.50.10.10">
    <property type="match status" value="1"/>
</dbReference>
<proteinExistence type="predicted"/>
<keyword evidence="2" id="KW-1133">Transmembrane helix</keyword>
<dbReference type="AlphaFoldDB" id="A0A1Z5KHX8"/>
<gene>
    <name evidence="3" type="ORF">FisN_6Hh049</name>
</gene>
<comment type="caution">
    <text evidence="3">The sequence shown here is derived from an EMBL/GenBank/DDBJ whole genome shotgun (WGS) entry which is preliminary data.</text>
</comment>
<keyword evidence="2" id="KW-0812">Transmembrane</keyword>
<dbReference type="GO" id="GO:0005975">
    <property type="term" value="P:carbohydrate metabolic process"/>
    <property type="evidence" value="ECO:0007669"/>
    <property type="project" value="InterPro"/>
</dbReference>
<dbReference type="PANTHER" id="PTHR31047">
    <property type="entry name" value="MEIOTICALLY UP-REGULATED GENE 157 PROTEIN"/>
    <property type="match status" value="1"/>
</dbReference>
<reference evidence="3 4" key="1">
    <citation type="journal article" date="2015" name="Plant Cell">
        <title>Oil accumulation by the oleaginous diatom Fistulifera solaris as revealed by the genome and transcriptome.</title>
        <authorList>
            <person name="Tanaka T."/>
            <person name="Maeda Y."/>
            <person name="Veluchamy A."/>
            <person name="Tanaka M."/>
            <person name="Abida H."/>
            <person name="Marechal E."/>
            <person name="Bowler C."/>
            <person name="Muto M."/>
            <person name="Sunaga Y."/>
            <person name="Tanaka M."/>
            <person name="Yoshino T."/>
            <person name="Taniguchi T."/>
            <person name="Fukuda Y."/>
            <person name="Nemoto M."/>
            <person name="Matsumoto M."/>
            <person name="Wong P.S."/>
            <person name="Aburatani S."/>
            <person name="Fujibuchi W."/>
        </authorList>
    </citation>
    <scope>NUCLEOTIDE SEQUENCE [LARGE SCALE GENOMIC DNA]</scope>
    <source>
        <strain evidence="3 4">JPCC DA0580</strain>
    </source>
</reference>
<dbReference type="EMBL" id="BDSP01000234">
    <property type="protein sequence ID" value="GAX25913.1"/>
    <property type="molecule type" value="Genomic_DNA"/>
</dbReference>
<evidence type="ECO:0000313" key="3">
    <source>
        <dbReference type="EMBL" id="GAX25913.1"/>
    </source>
</evidence>
<feature type="transmembrane region" description="Helical" evidence="2">
    <location>
        <begin position="20"/>
        <end position="44"/>
    </location>
</feature>
<keyword evidence="2" id="KW-0472">Membrane</keyword>
<organism evidence="3 4">
    <name type="scientific">Fistulifera solaris</name>
    <name type="common">Oleaginous diatom</name>
    <dbReference type="NCBI Taxonomy" id="1519565"/>
    <lineage>
        <taxon>Eukaryota</taxon>
        <taxon>Sar</taxon>
        <taxon>Stramenopiles</taxon>
        <taxon>Ochrophyta</taxon>
        <taxon>Bacillariophyta</taxon>
        <taxon>Bacillariophyceae</taxon>
        <taxon>Bacillariophycidae</taxon>
        <taxon>Naviculales</taxon>
        <taxon>Naviculaceae</taxon>
        <taxon>Fistulifera</taxon>
    </lineage>
</organism>
<evidence type="ECO:0000256" key="1">
    <source>
        <dbReference type="SAM" id="MobiDB-lite"/>
    </source>
</evidence>
<dbReference type="SMART" id="SM01149">
    <property type="entry name" value="DUF1237"/>
    <property type="match status" value="1"/>
</dbReference>
<dbReference type="InterPro" id="IPR008928">
    <property type="entry name" value="6-hairpin_glycosidase_sf"/>
</dbReference>
<sequence>MRRLWKRHERKPYRSRCVTLAIIVCGGLLVFWIAVLIFLFGALFDHAAYLDKTRVRVSQRLQLRTKTKPKKATPSTTANLRVSHSSSHATPIGYTFGHAVRRNNTKPSYLFGLPADVPAEHQYRYQSNGIFWEDTQDPLYQKYRQVVFEEAKTQVKDFQLAPDVGTYQQKLTQQMQHIGMQVGNLIVPAPLRRHQHQISQQLRQAGLDTLADIFDNSYAFTLEQTTFPLSDGTTYVITGDIELMWLRDSSAQVHPYIPLLSQSDYLLHLVEGLLRRQSLFIQADPYATSFRLFLDFDFVNKQRLTDWDYQSGRTIHVAMHNFELDNLAYHLRLSYKLFQFYQQHNRPMLALDGSWIRGVDLILQTVVREQNHDESLYRYPELPHNGKGQPVCKGDGLVWVGFRPSDDPTKFGYLIPANQMMVVSLRQTAEIFRSIKDDIRAQQCEELADSIDKGIHSHGVIQHDDFGKIYAYEVDACGGKNLMDDANVPSLLSLEYLEYSSPQYDPDQSIQKNTRRFILSKSNPYFYAGEGPDGCINEGIGSPHTAKSSIWHMAVILRALTAESDAELRQAVSTLARTATNNLMHESFRSTKPSTFSRKSFAWANSLFAELITTELEDILRVHRNETLNSC</sequence>
<evidence type="ECO:0000313" key="4">
    <source>
        <dbReference type="Proteomes" id="UP000198406"/>
    </source>
</evidence>
<protein>
    <recommendedName>
        <fullName evidence="5">Meiotically up-regulated gene 157 protein</fullName>
    </recommendedName>
</protein>
<dbReference type="Pfam" id="PF06824">
    <property type="entry name" value="Glyco_hydro_125"/>
    <property type="match status" value="1"/>
</dbReference>
<evidence type="ECO:0000256" key="2">
    <source>
        <dbReference type="SAM" id="Phobius"/>
    </source>
</evidence>
<dbReference type="InParanoid" id="A0A1Z5KHX8"/>
<dbReference type="SUPFAM" id="SSF48208">
    <property type="entry name" value="Six-hairpin glycosidases"/>
    <property type="match status" value="1"/>
</dbReference>